<evidence type="ECO:0008006" key="8">
    <source>
        <dbReference type="Google" id="ProtNLM"/>
    </source>
</evidence>
<dbReference type="PANTHER" id="PTHR43847:SF1">
    <property type="entry name" value="BLL3993 PROTEIN"/>
    <property type="match status" value="1"/>
</dbReference>
<dbReference type="AlphaFoldDB" id="A0A210RZR1"/>
<dbReference type="GO" id="GO:0004671">
    <property type="term" value="F:protein C-terminal S-isoprenylcysteine carboxyl O-methyltransferase activity"/>
    <property type="evidence" value="ECO:0007669"/>
    <property type="project" value="InterPro"/>
</dbReference>
<evidence type="ECO:0000256" key="4">
    <source>
        <dbReference type="ARBA" id="ARBA00023136"/>
    </source>
</evidence>
<dbReference type="InterPro" id="IPR052527">
    <property type="entry name" value="Metal_cation-efflux_comp"/>
</dbReference>
<reference evidence="6 7" key="1">
    <citation type="submission" date="2017-03" db="EMBL/GenBank/DDBJ databases">
        <title>New species Polynucleobacter sp. MWH-EgelM1-30-B4.</title>
        <authorList>
            <person name="Hahn M.W."/>
        </authorList>
    </citation>
    <scope>NUCLEOTIDE SEQUENCE [LARGE SCALE GENOMIC DNA]</scope>
    <source>
        <strain evidence="6 7">MWH-EgelM1-30-B4</strain>
    </source>
</reference>
<dbReference type="InterPro" id="IPR007269">
    <property type="entry name" value="ICMT_MeTrfase"/>
</dbReference>
<evidence type="ECO:0000256" key="2">
    <source>
        <dbReference type="ARBA" id="ARBA00022692"/>
    </source>
</evidence>
<evidence type="ECO:0000256" key="3">
    <source>
        <dbReference type="ARBA" id="ARBA00022989"/>
    </source>
</evidence>
<comment type="subcellular location">
    <subcellularLocation>
        <location evidence="1">Membrane</location>
        <topology evidence="1">Multi-pass membrane protein</topology>
    </subcellularLocation>
</comment>
<keyword evidence="3 5" id="KW-1133">Transmembrane helix</keyword>
<dbReference type="Gene3D" id="1.20.120.1630">
    <property type="match status" value="1"/>
</dbReference>
<dbReference type="PANTHER" id="PTHR43847">
    <property type="entry name" value="BLL3993 PROTEIN"/>
    <property type="match status" value="1"/>
</dbReference>
<gene>
    <name evidence="6" type="ORF">B6A14_00415</name>
</gene>
<dbReference type="Proteomes" id="UP000196880">
    <property type="component" value="Unassembled WGS sequence"/>
</dbReference>
<evidence type="ECO:0000313" key="6">
    <source>
        <dbReference type="EMBL" id="OWF66489.1"/>
    </source>
</evidence>
<accession>A0A210RZR1</accession>
<keyword evidence="4 5" id="KW-0472">Membrane</keyword>
<evidence type="ECO:0000256" key="5">
    <source>
        <dbReference type="SAM" id="Phobius"/>
    </source>
</evidence>
<evidence type="ECO:0000256" key="1">
    <source>
        <dbReference type="ARBA" id="ARBA00004141"/>
    </source>
</evidence>
<keyword evidence="7" id="KW-1185">Reference proteome</keyword>
<feature type="transmembrane region" description="Helical" evidence="5">
    <location>
        <begin position="97"/>
        <end position="128"/>
    </location>
</feature>
<name>A0A210RZR1_9BURK</name>
<dbReference type="Pfam" id="PF04140">
    <property type="entry name" value="ICMT"/>
    <property type="match status" value="1"/>
</dbReference>
<proteinExistence type="predicted"/>
<dbReference type="OrthoDB" id="5293276at2"/>
<sequence>MNSSLHKSIFKRGAWYVVVQGILIGLILFGPQGSLLIKSEPFATILQSCGITIGLLACLIMVIAAINLGKNLTPLPCPKDNAVLIQTGLYQYVRHPIYFGVLLAALAWLLIFPGIYVLAYSICLFVLFDIKARREEVWLVERFPTYMDYQARVKKLIPGVY</sequence>
<comment type="caution">
    <text evidence="6">The sequence shown here is derived from an EMBL/GenBank/DDBJ whole genome shotgun (WGS) entry which is preliminary data.</text>
</comment>
<keyword evidence="2 5" id="KW-0812">Transmembrane</keyword>
<dbReference type="GO" id="GO:0016020">
    <property type="term" value="C:membrane"/>
    <property type="evidence" value="ECO:0007669"/>
    <property type="project" value="UniProtKB-SubCell"/>
</dbReference>
<feature type="transmembrane region" description="Helical" evidence="5">
    <location>
        <begin position="13"/>
        <end position="30"/>
    </location>
</feature>
<dbReference type="RefSeq" id="WP_087908516.1">
    <property type="nucleotide sequence ID" value="NZ_NAIA01000001.1"/>
</dbReference>
<protein>
    <recommendedName>
        <fullName evidence="8">Isoprenylcysteine carboxyl methyltransferase</fullName>
    </recommendedName>
</protein>
<evidence type="ECO:0000313" key="7">
    <source>
        <dbReference type="Proteomes" id="UP000196880"/>
    </source>
</evidence>
<organism evidence="6 7">
    <name type="scientific">Polynucleobacter hirudinilacicola</name>
    <dbReference type="NCBI Taxonomy" id="1743166"/>
    <lineage>
        <taxon>Bacteria</taxon>
        <taxon>Pseudomonadati</taxon>
        <taxon>Pseudomonadota</taxon>
        <taxon>Betaproteobacteria</taxon>
        <taxon>Burkholderiales</taxon>
        <taxon>Burkholderiaceae</taxon>
        <taxon>Polynucleobacter</taxon>
    </lineage>
</organism>
<feature type="transmembrane region" description="Helical" evidence="5">
    <location>
        <begin position="42"/>
        <end position="66"/>
    </location>
</feature>
<dbReference type="EMBL" id="NAIA01000001">
    <property type="protein sequence ID" value="OWF66489.1"/>
    <property type="molecule type" value="Genomic_DNA"/>
</dbReference>